<organism evidence="2 3">
    <name type="scientific">Zalerion maritima</name>
    <dbReference type="NCBI Taxonomy" id="339359"/>
    <lineage>
        <taxon>Eukaryota</taxon>
        <taxon>Fungi</taxon>
        <taxon>Dikarya</taxon>
        <taxon>Ascomycota</taxon>
        <taxon>Pezizomycotina</taxon>
        <taxon>Sordariomycetes</taxon>
        <taxon>Lulworthiomycetidae</taxon>
        <taxon>Lulworthiales</taxon>
        <taxon>Lulworthiaceae</taxon>
        <taxon>Zalerion</taxon>
    </lineage>
</organism>
<protein>
    <recommendedName>
        <fullName evidence="1">N-acetyltransferase domain-containing protein</fullName>
    </recommendedName>
</protein>
<evidence type="ECO:0000259" key="1">
    <source>
        <dbReference type="PROSITE" id="PS51186"/>
    </source>
</evidence>
<comment type="caution">
    <text evidence="2">The sequence shown here is derived from an EMBL/GenBank/DDBJ whole genome shotgun (WGS) entry which is preliminary data.</text>
</comment>
<proteinExistence type="predicted"/>
<dbReference type="Proteomes" id="UP001201980">
    <property type="component" value="Unassembled WGS sequence"/>
</dbReference>
<sequence>MPLVVLPALIPDIKSVYDVYFSAFEHENMGSIMLKILFPHGHTSPEFRKAHAEGTLAYWHHTDVQYTFKCVDTDTGEIIGMALGDVYIKERSEEERKNHGVPWLEGEERERAEKVLNPLWEVREKFFGGRPYIYCHVIGVSPAHQGRKAGALLIQWGLEVGEKAGLPVYFESSPSTVKLYERMGFETLPEKIVHKAETLGTPKDVEVPLMVKMPGLAGGMTFAEWMGKGYPKFEGRQRIEGPPKEKKSAGQKVVVEVEKPQQAEVTTAQFADAGSETKVAEPVAVEKKKSKANLRERRLCYIETHIPFSSFLQVFDSEEAERTSTFIGGGAVSRGASQTLL</sequence>
<keyword evidence="3" id="KW-1185">Reference proteome</keyword>
<dbReference type="AlphaFoldDB" id="A0AAD5RUP6"/>
<dbReference type="PANTHER" id="PTHR42791">
    <property type="entry name" value="GNAT FAMILY ACETYLTRANSFERASE"/>
    <property type="match status" value="1"/>
</dbReference>
<dbReference type="PROSITE" id="PS51186">
    <property type="entry name" value="GNAT"/>
    <property type="match status" value="1"/>
</dbReference>
<evidence type="ECO:0000313" key="3">
    <source>
        <dbReference type="Proteomes" id="UP001201980"/>
    </source>
</evidence>
<gene>
    <name evidence="2" type="ORF">MKZ38_003067</name>
</gene>
<dbReference type="PANTHER" id="PTHR42791:SF17">
    <property type="entry name" value="ACETYLTRANSFERASE, GNAT FAMILY FAMILY (AFU_ORTHOLOGUE AFUA_8G05690)"/>
    <property type="match status" value="1"/>
</dbReference>
<dbReference type="EMBL" id="JAKWBI020000198">
    <property type="protein sequence ID" value="KAJ2899395.1"/>
    <property type="molecule type" value="Genomic_DNA"/>
</dbReference>
<dbReference type="GO" id="GO:0016747">
    <property type="term" value="F:acyltransferase activity, transferring groups other than amino-acyl groups"/>
    <property type="evidence" value="ECO:0007669"/>
    <property type="project" value="InterPro"/>
</dbReference>
<dbReference type="InterPro" id="IPR052523">
    <property type="entry name" value="Trichothecene_AcTrans"/>
</dbReference>
<feature type="domain" description="N-acetyltransferase" evidence="1">
    <location>
        <begin position="3"/>
        <end position="214"/>
    </location>
</feature>
<accession>A0AAD5RUP6</accession>
<name>A0AAD5RUP6_9PEZI</name>
<dbReference type="InterPro" id="IPR000182">
    <property type="entry name" value="GNAT_dom"/>
</dbReference>
<dbReference type="InterPro" id="IPR016181">
    <property type="entry name" value="Acyl_CoA_acyltransferase"/>
</dbReference>
<dbReference type="SUPFAM" id="SSF55729">
    <property type="entry name" value="Acyl-CoA N-acyltransferases (Nat)"/>
    <property type="match status" value="1"/>
</dbReference>
<dbReference type="Gene3D" id="3.40.630.30">
    <property type="match status" value="1"/>
</dbReference>
<evidence type="ECO:0000313" key="2">
    <source>
        <dbReference type="EMBL" id="KAJ2899395.1"/>
    </source>
</evidence>
<dbReference type="Pfam" id="PF00583">
    <property type="entry name" value="Acetyltransf_1"/>
    <property type="match status" value="1"/>
</dbReference>
<reference evidence="2" key="1">
    <citation type="submission" date="2022-07" db="EMBL/GenBank/DDBJ databases">
        <title>Draft genome sequence of Zalerion maritima ATCC 34329, a (micro)plastics degrading marine fungus.</title>
        <authorList>
            <person name="Paco A."/>
            <person name="Goncalves M.F.M."/>
            <person name="Rocha-Santos T.A.P."/>
            <person name="Alves A."/>
        </authorList>
    </citation>
    <scope>NUCLEOTIDE SEQUENCE</scope>
    <source>
        <strain evidence="2">ATCC 34329</strain>
    </source>
</reference>